<organism evidence="1 2">
    <name type="scientific">Propionispora hippei DSM 15287</name>
    <dbReference type="NCBI Taxonomy" id="1123003"/>
    <lineage>
        <taxon>Bacteria</taxon>
        <taxon>Bacillati</taxon>
        <taxon>Bacillota</taxon>
        <taxon>Negativicutes</taxon>
        <taxon>Selenomonadales</taxon>
        <taxon>Sporomusaceae</taxon>
        <taxon>Propionispora</taxon>
    </lineage>
</organism>
<gene>
    <name evidence="1" type="ORF">SAMN02745170_03298</name>
</gene>
<dbReference type="EMBL" id="FQZD01000038">
    <property type="protein sequence ID" value="SHJ77913.1"/>
    <property type="molecule type" value="Genomic_DNA"/>
</dbReference>
<evidence type="ECO:0000313" key="2">
    <source>
        <dbReference type="Proteomes" id="UP000322917"/>
    </source>
</evidence>
<protein>
    <recommendedName>
        <fullName evidence="3">DUF3793 family protein</fullName>
    </recommendedName>
</protein>
<reference evidence="1 2" key="1">
    <citation type="submission" date="2016-11" db="EMBL/GenBank/DDBJ databases">
        <authorList>
            <person name="Varghese N."/>
            <person name="Submissions S."/>
        </authorList>
    </citation>
    <scope>NUCLEOTIDE SEQUENCE [LARGE SCALE GENOMIC DNA]</scope>
    <source>
        <strain evidence="1 2">DSM 15287</strain>
    </source>
</reference>
<dbReference type="OrthoDB" id="5393676at2"/>
<dbReference type="AlphaFoldDB" id="A0A1M6M3H0"/>
<dbReference type="Proteomes" id="UP000322917">
    <property type="component" value="Unassembled WGS sequence"/>
</dbReference>
<name>A0A1M6M3H0_9FIRM</name>
<dbReference type="InterPro" id="IPR024523">
    <property type="entry name" value="DUF3793"/>
</dbReference>
<sequence>MMPQNVIQEETTAIAGQNQSKKDRFLRWLAVELAPTLCGSKPSTILSLINTKSQQALLLWREYGKAVFCDAGVRTLSLRSFADRECVLFYRSDTLLWCINRPAYRAFLENLGYPVTQGSEACLAVLKERFRQCCPHEIGVFLGIPLKDVLGFMGMISLRETCRRDWCIYGNPEESIAVIERFAQDRTHVERLLAIGFCPQEIICRGKERLSYTA</sequence>
<evidence type="ECO:0008006" key="3">
    <source>
        <dbReference type="Google" id="ProtNLM"/>
    </source>
</evidence>
<proteinExistence type="predicted"/>
<evidence type="ECO:0000313" key="1">
    <source>
        <dbReference type="EMBL" id="SHJ77913.1"/>
    </source>
</evidence>
<keyword evidence="2" id="KW-1185">Reference proteome</keyword>
<dbReference type="RefSeq" id="WP_149735914.1">
    <property type="nucleotide sequence ID" value="NZ_FQZD01000038.1"/>
</dbReference>
<accession>A0A1M6M3H0</accession>
<dbReference type="Pfam" id="PF12672">
    <property type="entry name" value="DUF3793"/>
    <property type="match status" value="1"/>
</dbReference>